<evidence type="ECO:0000256" key="1">
    <source>
        <dbReference type="SAM" id="MobiDB-lite"/>
    </source>
</evidence>
<sequence>MTIGFGIFIFVVGAIMAFALNFEVDWIDLQLVGYILMGAGFLMFAIGLAVMFSRRSSSTVSSTQIDPASGARVTRTETQLPNDQL</sequence>
<dbReference type="RefSeq" id="WP_147826406.1">
    <property type="nucleotide sequence ID" value="NZ_BAAARG010000001.1"/>
</dbReference>
<dbReference type="OrthoDB" id="4775046at2"/>
<keyword evidence="5" id="KW-1185">Reference proteome</keyword>
<evidence type="ECO:0000256" key="2">
    <source>
        <dbReference type="SAM" id="Phobius"/>
    </source>
</evidence>
<dbReference type="AlphaFoldDB" id="A0A5C8HKX9"/>
<name>A0A5C8HKX9_9MICO</name>
<keyword evidence="2" id="KW-0472">Membrane</keyword>
<dbReference type="Pfam" id="PF20059">
    <property type="entry name" value="DUF6458"/>
    <property type="match status" value="1"/>
</dbReference>
<proteinExistence type="predicted"/>
<comment type="caution">
    <text evidence="4">The sequence shown here is derived from an EMBL/GenBank/DDBJ whole genome shotgun (WGS) entry which is preliminary data.</text>
</comment>
<evidence type="ECO:0000259" key="3">
    <source>
        <dbReference type="Pfam" id="PF20059"/>
    </source>
</evidence>
<keyword evidence="2" id="KW-0812">Transmembrane</keyword>
<dbReference type="Proteomes" id="UP000321196">
    <property type="component" value="Unassembled WGS sequence"/>
</dbReference>
<dbReference type="InterPro" id="IPR045597">
    <property type="entry name" value="DUF6458"/>
</dbReference>
<feature type="compositionally biased region" description="Polar residues" evidence="1">
    <location>
        <begin position="76"/>
        <end position="85"/>
    </location>
</feature>
<keyword evidence="2" id="KW-1133">Transmembrane helix</keyword>
<gene>
    <name evidence="4" type="ORF">FVP60_11380</name>
</gene>
<reference evidence="4 5" key="1">
    <citation type="submission" date="2019-08" db="EMBL/GenBank/DDBJ databases">
        <authorList>
            <person name="Dong K."/>
        </authorList>
    </citation>
    <scope>NUCLEOTIDE SEQUENCE [LARGE SCALE GENOMIC DNA]</scope>
    <source>
        <strain evidence="4 5">M4-8</strain>
    </source>
</reference>
<feature type="region of interest" description="Disordered" evidence="1">
    <location>
        <begin position="59"/>
        <end position="85"/>
    </location>
</feature>
<dbReference type="EMBL" id="VRSW01000004">
    <property type="protein sequence ID" value="TXK03475.1"/>
    <property type="molecule type" value="Genomic_DNA"/>
</dbReference>
<organism evidence="4 5">
    <name type="scientific">Microbacterium mitrae</name>
    <dbReference type="NCBI Taxonomy" id="664640"/>
    <lineage>
        <taxon>Bacteria</taxon>
        <taxon>Bacillati</taxon>
        <taxon>Actinomycetota</taxon>
        <taxon>Actinomycetes</taxon>
        <taxon>Micrococcales</taxon>
        <taxon>Microbacteriaceae</taxon>
        <taxon>Microbacterium</taxon>
    </lineage>
</organism>
<accession>A0A5C8HKX9</accession>
<evidence type="ECO:0000313" key="4">
    <source>
        <dbReference type="EMBL" id="TXK03475.1"/>
    </source>
</evidence>
<feature type="transmembrane region" description="Helical" evidence="2">
    <location>
        <begin position="29"/>
        <end position="52"/>
    </location>
</feature>
<evidence type="ECO:0000313" key="5">
    <source>
        <dbReference type="Proteomes" id="UP000321196"/>
    </source>
</evidence>
<protein>
    <recommendedName>
        <fullName evidence="3">DUF6458 domain-containing protein</fullName>
    </recommendedName>
</protein>
<feature type="domain" description="DUF6458" evidence="3">
    <location>
        <begin position="1"/>
        <end position="68"/>
    </location>
</feature>